<feature type="transmembrane region" description="Helical" evidence="2">
    <location>
        <begin position="55"/>
        <end position="83"/>
    </location>
</feature>
<evidence type="ECO:0000256" key="1">
    <source>
        <dbReference type="SAM" id="MobiDB-lite"/>
    </source>
</evidence>
<name>A0ABW9GFR1_9MICO</name>
<feature type="compositionally biased region" description="Low complexity" evidence="1">
    <location>
        <begin position="106"/>
        <end position="127"/>
    </location>
</feature>
<keyword evidence="2" id="KW-1133">Transmembrane helix</keyword>
<dbReference type="EMBL" id="JAROCE010000001">
    <property type="protein sequence ID" value="MFM2718928.1"/>
    <property type="molecule type" value="Genomic_DNA"/>
</dbReference>
<evidence type="ECO:0000313" key="3">
    <source>
        <dbReference type="EMBL" id="MFM2718928.1"/>
    </source>
</evidence>
<comment type="caution">
    <text evidence="3">The sequence shown here is derived from an EMBL/GenBank/DDBJ whole genome shotgun (WGS) entry which is preliminary data.</text>
</comment>
<keyword evidence="2" id="KW-0472">Membrane</keyword>
<feature type="transmembrane region" description="Helical" evidence="2">
    <location>
        <begin position="12"/>
        <end position="35"/>
    </location>
</feature>
<proteinExistence type="predicted"/>
<evidence type="ECO:0000313" key="4">
    <source>
        <dbReference type="Proteomes" id="UP001630303"/>
    </source>
</evidence>
<sequence>MQTRPRLLTSVPFWALLVLSLAAVFGGLVIVLRQIDAMQAVLNDPNATVVTVYVAQSWAILGAALLSAGVIGILATLAVAAVVSTRHRPDVSVETIDWSSDDESAPEAAFATAPANPAAASAAPATPLVLEDADIETTSDTPAPPQATASRDADEDSTRR</sequence>
<evidence type="ECO:0000256" key="2">
    <source>
        <dbReference type="SAM" id="Phobius"/>
    </source>
</evidence>
<dbReference type="Proteomes" id="UP001630303">
    <property type="component" value="Unassembled WGS sequence"/>
</dbReference>
<gene>
    <name evidence="3" type="ORF">P5G46_00185</name>
</gene>
<keyword evidence="4" id="KW-1185">Reference proteome</keyword>
<feature type="region of interest" description="Disordered" evidence="1">
    <location>
        <begin position="92"/>
        <end position="160"/>
    </location>
</feature>
<organism evidence="3 4">
    <name type="scientific">Microbacterium mcarthurae</name>
    <dbReference type="NCBI Taxonomy" id="3035918"/>
    <lineage>
        <taxon>Bacteria</taxon>
        <taxon>Bacillati</taxon>
        <taxon>Actinomycetota</taxon>
        <taxon>Actinomycetes</taxon>
        <taxon>Micrococcales</taxon>
        <taxon>Microbacteriaceae</taxon>
        <taxon>Microbacterium</taxon>
    </lineage>
</organism>
<keyword evidence="2" id="KW-0812">Transmembrane</keyword>
<accession>A0ABW9GFR1</accession>
<reference evidence="3 4" key="1">
    <citation type="submission" date="2023-03" db="EMBL/GenBank/DDBJ databases">
        <title>MT1 and MT2 Draft Genomes of Novel Species.</title>
        <authorList>
            <person name="Venkateswaran K."/>
        </authorList>
    </citation>
    <scope>NUCLEOTIDE SEQUENCE [LARGE SCALE GENOMIC DNA]</scope>
    <source>
        <strain evidence="3 4">IF8SW-P5</strain>
    </source>
</reference>
<protein>
    <submittedName>
        <fullName evidence="3">Dinucleotide-utilizing enzyme</fullName>
    </submittedName>
</protein>
<dbReference type="RefSeq" id="WP_239276823.1">
    <property type="nucleotide sequence ID" value="NZ_JAROCE010000001.1"/>
</dbReference>